<accession>A0A9N9AHZ9</accession>
<dbReference type="AlphaFoldDB" id="A0A9N9AHZ9"/>
<sequence length="314" mass="36209">MFTASSKKTVVQYENDYKKAFLIFFKFLTSENGIDENKRKFVLDCIEKFVDTEGYDSTEGFFLDIFEEVGFEAVQNDKFGAKRDNNIIEKNKGGTSNLVTDDSTVLEFPMKIDLQQMHLLQFFQRALALNIATGSSNKRIFGFQIPFVNDHAFFVKTLYLGTIMVRYKRDGESCVPEIVQLDQIPDGWKVDVYRKPLDGTTIFDFYQQGLRKRKYFMEKKTKKRMIPILFANKTYEISSDFQGIHILSVSNDLLYQSNGQVKESGLACQVVLPIKSGRLSKKPNVLVVYPAYDRRDLCFYKTHELGDVAQPISH</sequence>
<comment type="caution">
    <text evidence="1">The sequence shown here is derived from an EMBL/GenBank/DDBJ whole genome shotgun (WGS) entry which is preliminary data.</text>
</comment>
<protein>
    <submittedName>
        <fullName evidence="1">16902_t:CDS:1</fullName>
    </submittedName>
</protein>
<name>A0A9N9AHZ9_FUNMO</name>
<dbReference type="Proteomes" id="UP000789375">
    <property type="component" value="Unassembled WGS sequence"/>
</dbReference>
<gene>
    <name evidence="1" type="ORF">FMOSSE_LOCUS5444</name>
</gene>
<evidence type="ECO:0000313" key="1">
    <source>
        <dbReference type="EMBL" id="CAG8529656.1"/>
    </source>
</evidence>
<reference evidence="1" key="1">
    <citation type="submission" date="2021-06" db="EMBL/GenBank/DDBJ databases">
        <authorList>
            <person name="Kallberg Y."/>
            <person name="Tangrot J."/>
            <person name="Rosling A."/>
        </authorList>
    </citation>
    <scope>NUCLEOTIDE SEQUENCE</scope>
    <source>
        <strain evidence="1">87-6 pot B 2015</strain>
    </source>
</reference>
<dbReference type="EMBL" id="CAJVPP010001032">
    <property type="protein sequence ID" value="CAG8529656.1"/>
    <property type="molecule type" value="Genomic_DNA"/>
</dbReference>
<keyword evidence="2" id="KW-1185">Reference proteome</keyword>
<proteinExistence type="predicted"/>
<organism evidence="1 2">
    <name type="scientific">Funneliformis mosseae</name>
    <name type="common">Endomycorrhizal fungus</name>
    <name type="synonym">Glomus mosseae</name>
    <dbReference type="NCBI Taxonomy" id="27381"/>
    <lineage>
        <taxon>Eukaryota</taxon>
        <taxon>Fungi</taxon>
        <taxon>Fungi incertae sedis</taxon>
        <taxon>Mucoromycota</taxon>
        <taxon>Glomeromycotina</taxon>
        <taxon>Glomeromycetes</taxon>
        <taxon>Glomerales</taxon>
        <taxon>Glomeraceae</taxon>
        <taxon>Funneliformis</taxon>
    </lineage>
</organism>
<evidence type="ECO:0000313" key="2">
    <source>
        <dbReference type="Proteomes" id="UP000789375"/>
    </source>
</evidence>